<proteinExistence type="predicted"/>
<organism evidence="2 3">
    <name type="scientific">Thiomicrorhabdus immobilis</name>
    <dbReference type="NCBI Taxonomy" id="2791037"/>
    <lineage>
        <taxon>Bacteria</taxon>
        <taxon>Pseudomonadati</taxon>
        <taxon>Pseudomonadota</taxon>
        <taxon>Gammaproteobacteria</taxon>
        <taxon>Thiotrichales</taxon>
        <taxon>Piscirickettsiaceae</taxon>
        <taxon>Thiomicrorhabdus</taxon>
    </lineage>
</organism>
<name>A0ABM7MDW7_9GAMM</name>
<gene>
    <name evidence="2" type="ORF">THMIRHAM_13800</name>
</gene>
<dbReference type="RefSeq" id="WP_237260834.1">
    <property type="nucleotide sequence ID" value="NZ_AP024202.1"/>
</dbReference>
<dbReference type="Proteomes" id="UP001054820">
    <property type="component" value="Chromosome"/>
</dbReference>
<protein>
    <submittedName>
        <fullName evidence="2">Uncharacterized protein</fullName>
    </submittedName>
</protein>
<feature type="transmembrane region" description="Helical" evidence="1">
    <location>
        <begin position="12"/>
        <end position="40"/>
    </location>
</feature>
<evidence type="ECO:0000313" key="3">
    <source>
        <dbReference type="Proteomes" id="UP001054820"/>
    </source>
</evidence>
<reference evidence="2" key="1">
    <citation type="journal article" date="2022" name="Arch. Microbiol.">
        <title>Thiomicrorhabdus immobilis sp. nov., a mesophilic sulfur-oxidizing bacterium isolated from sediment of a brackish lake in northern Japan.</title>
        <authorList>
            <person name="Kojima H."/>
            <person name="Mochizuki J."/>
            <person name="Kanda M."/>
            <person name="Watanabe T."/>
            <person name="Fukui M."/>
        </authorList>
    </citation>
    <scope>NUCLEOTIDE SEQUENCE</scope>
    <source>
        <strain evidence="2">Am19</strain>
    </source>
</reference>
<keyword evidence="1" id="KW-0472">Membrane</keyword>
<feature type="transmembrane region" description="Helical" evidence="1">
    <location>
        <begin position="52"/>
        <end position="70"/>
    </location>
</feature>
<keyword evidence="1" id="KW-1133">Transmembrane helix</keyword>
<dbReference type="EMBL" id="AP024202">
    <property type="protein sequence ID" value="BCN93595.1"/>
    <property type="molecule type" value="Genomic_DNA"/>
</dbReference>
<keyword evidence="1" id="KW-0812">Transmembrane</keyword>
<accession>A0ABM7MDW7</accession>
<sequence length="91" mass="10043">MNQQKAKFTWHYYVMAFGALLAMLAATLGTLGGIVSGLAIAVLSHPKLQFQGVGRFVFYILFMILYVFAFPDPDVIREMMTHGAEPLSANS</sequence>
<evidence type="ECO:0000313" key="2">
    <source>
        <dbReference type="EMBL" id="BCN93595.1"/>
    </source>
</evidence>
<evidence type="ECO:0000256" key="1">
    <source>
        <dbReference type="SAM" id="Phobius"/>
    </source>
</evidence>
<keyword evidence="3" id="KW-1185">Reference proteome</keyword>